<accession>A0AB39HUB5</accession>
<dbReference type="InterPro" id="IPR051258">
    <property type="entry name" value="Diverse_Substrate_Transporter"/>
</dbReference>
<keyword evidence="6 7" id="KW-0472">Membrane</keyword>
<gene>
    <name evidence="9" type="ORF">AB4Y30_06090</name>
</gene>
<feature type="transmembrane region" description="Helical" evidence="7">
    <location>
        <begin position="30"/>
        <end position="52"/>
    </location>
</feature>
<dbReference type="Pfam" id="PF00892">
    <property type="entry name" value="EamA"/>
    <property type="match status" value="2"/>
</dbReference>
<evidence type="ECO:0000256" key="5">
    <source>
        <dbReference type="ARBA" id="ARBA00022989"/>
    </source>
</evidence>
<dbReference type="AlphaFoldDB" id="A0AB39HUB5"/>
<evidence type="ECO:0000259" key="8">
    <source>
        <dbReference type="Pfam" id="PF00892"/>
    </source>
</evidence>
<evidence type="ECO:0000256" key="1">
    <source>
        <dbReference type="ARBA" id="ARBA00004651"/>
    </source>
</evidence>
<keyword evidence="3" id="KW-1003">Cell membrane</keyword>
<feature type="transmembrane region" description="Helical" evidence="7">
    <location>
        <begin position="120"/>
        <end position="136"/>
    </location>
</feature>
<protein>
    <submittedName>
        <fullName evidence="9">DMT family transporter</fullName>
    </submittedName>
</protein>
<keyword evidence="5 7" id="KW-1133">Transmembrane helix</keyword>
<proteinExistence type="inferred from homology"/>
<evidence type="ECO:0000256" key="4">
    <source>
        <dbReference type="ARBA" id="ARBA00022692"/>
    </source>
</evidence>
<dbReference type="SUPFAM" id="SSF103481">
    <property type="entry name" value="Multidrug resistance efflux transporter EmrE"/>
    <property type="match status" value="2"/>
</dbReference>
<dbReference type="RefSeq" id="WP_368654598.1">
    <property type="nucleotide sequence ID" value="NZ_CP162599.1"/>
</dbReference>
<evidence type="ECO:0000256" key="6">
    <source>
        <dbReference type="ARBA" id="ARBA00023136"/>
    </source>
</evidence>
<comment type="similarity">
    <text evidence="2">Belongs to the EamA transporter family.</text>
</comment>
<feature type="transmembrane region" description="Helical" evidence="7">
    <location>
        <begin position="238"/>
        <end position="255"/>
    </location>
</feature>
<feature type="transmembrane region" description="Helical" evidence="7">
    <location>
        <begin position="174"/>
        <end position="194"/>
    </location>
</feature>
<feature type="domain" description="EamA" evidence="8">
    <location>
        <begin position="144"/>
        <end position="278"/>
    </location>
</feature>
<sequence length="290" mass="31695">MTRTQANLILVTITISWGTSYIFMKMAADTMSAFSIVALRFGIAFILMFLLFYKKMLKVDRRTLQYSFVLGALLAATFIVFIAGVRTTSASVAGFLTSTTVMFVPLFQMIITRKLPVRKIRIAVLLAFIGLLLFSIKGDFSLSTGALLCLAGAAIYGVYIIVTNKFAKEVDAFVLGIYQLGFTGVIALMFVFIAQTPLTPPSKMEWIAVLGLAIICTAYGTTMQPVAQKYTTAENTGFIFALEPLFAAGFAFILLNETLTGQEYIGAAFILISVLIANYTPREKKVVSTS</sequence>
<feature type="transmembrane region" description="Helical" evidence="7">
    <location>
        <begin position="206"/>
        <end position="226"/>
    </location>
</feature>
<dbReference type="GO" id="GO:0005886">
    <property type="term" value="C:plasma membrane"/>
    <property type="evidence" value="ECO:0007669"/>
    <property type="project" value="UniProtKB-SubCell"/>
</dbReference>
<dbReference type="InterPro" id="IPR000620">
    <property type="entry name" value="EamA_dom"/>
</dbReference>
<reference evidence="9" key="1">
    <citation type="submission" date="2024-07" db="EMBL/GenBank/DDBJ databases">
        <title>Halotolerant mesophilic bacterium Ornithinibacillus sp. 4-3, sp. nov., isolated from soil.</title>
        <authorList>
            <person name="Sidarenka A.V."/>
            <person name="Guliayeva D.E."/>
            <person name="Leanovich S.I."/>
            <person name="Hileuskaya K.S."/>
            <person name="Akhremchuk A.E."/>
            <person name="Sikolenko M.A."/>
            <person name="Valentovich L.N."/>
        </authorList>
    </citation>
    <scope>NUCLEOTIDE SEQUENCE</scope>
    <source>
        <strain evidence="9">4-3</strain>
    </source>
</reference>
<organism evidence="9">
    <name type="scientific">Ornithinibacillus sp. 4-3</name>
    <dbReference type="NCBI Taxonomy" id="3231488"/>
    <lineage>
        <taxon>Bacteria</taxon>
        <taxon>Bacillati</taxon>
        <taxon>Bacillota</taxon>
        <taxon>Bacilli</taxon>
        <taxon>Bacillales</taxon>
        <taxon>Bacillaceae</taxon>
        <taxon>Ornithinibacillus</taxon>
    </lineage>
</organism>
<feature type="transmembrane region" description="Helical" evidence="7">
    <location>
        <begin position="261"/>
        <end position="280"/>
    </location>
</feature>
<comment type="subcellular location">
    <subcellularLocation>
        <location evidence="1">Cell membrane</location>
        <topology evidence="1">Multi-pass membrane protein</topology>
    </subcellularLocation>
</comment>
<feature type="transmembrane region" description="Helical" evidence="7">
    <location>
        <begin position="90"/>
        <end position="108"/>
    </location>
</feature>
<name>A0AB39HUB5_9BACI</name>
<dbReference type="InterPro" id="IPR037185">
    <property type="entry name" value="EmrE-like"/>
</dbReference>
<feature type="domain" description="EamA" evidence="8">
    <location>
        <begin position="7"/>
        <end position="135"/>
    </location>
</feature>
<dbReference type="PANTHER" id="PTHR42920:SF5">
    <property type="entry name" value="EAMA DOMAIN-CONTAINING PROTEIN"/>
    <property type="match status" value="1"/>
</dbReference>
<dbReference type="PANTHER" id="PTHR42920">
    <property type="entry name" value="OS03G0707200 PROTEIN-RELATED"/>
    <property type="match status" value="1"/>
</dbReference>
<dbReference type="EMBL" id="CP162599">
    <property type="protein sequence ID" value="XDK33920.1"/>
    <property type="molecule type" value="Genomic_DNA"/>
</dbReference>
<evidence type="ECO:0000256" key="3">
    <source>
        <dbReference type="ARBA" id="ARBA00022475"/>
    </source>
</evidence>
<evidence type="ECO:0000256" key="2">
    <source>
        <dbReference type="ARBA" id="ARBA00007362"/>
    </source>
</evidence>
<feature type="transmembrane region" description="Helical" evidence="7">
    <location>
        <begin position="142"/>
        <end position="162"/>
    </location>
</feature>
<evidence type="ECO:0000256" key="7">
    <source>
        <dbReference type="SAM" id="Phobius"/>
    </source>
</evidence>
<feature type="transmembrane region" description="Helical" evidence="7">
    <location>
        <begin position="64"/>
        <end position="84"/>
    </location>
</feature>
<feature type="transmembrane region" description="Helical" evidence="7">
    <location>
        <begin position="7"/>
        <end position="24"/>
    </location>
</feature>
<keyword evidence="4 7" id="KW-0812">Transmembrane</keyword>
<evidence type="ECO:0000313" key="9">
    <source>
        <dbReference type="EMBL" id="XDK33920.1"/>
    </source>
</evidence>